<comment type="similarity">
    <text evidence="6">Belongs to the binding-protein-dependent transport system permease family.</text>
</comment>
<dbReference type="OrthoDB" id="2351941at2"/>
<dbReference type="InterPro" id="IPR035906">
    <property type="entry name" value="MetI-like_sf"/>
</dbReference>
<feature type="transmembrane region" description="Helical" evidence="6">
    <location>
        <begin position="81"/>
        <end position="108"/>
    </location>
</feature>
<protein>
    <submittedName>
        <fullName evidence="8">Peptide ABC transporter permease</fullName>
    </submittedName>
</protein>
<comment type="caution">
    <text evidence="8">The sequence shown here is derived from an EMBL/GenBank/DDBJ whole genome shotgun (WGS) entry which is preliminary data.</text>
</comment>
<dbReference type="RefSeq" id="WP_060673127.1">
    <property type="nucleotide sequence ID" value="NZ_LIXZ01000010.1"/>
</dbReference>
<evidence type="ECO:0000259" key="7">
    <source>
        <dbReference type="PROSITE" id="PS50928"/>
    </source>
</evidence>
<dbReference type="EMBL" id="LIXZ01000010">
    <property type="protein sequence ID" value="KPL59064.1"/>
    <property type="molecule type" value="Genomic_DNA"/>
</dbReference>
<keyword evidence="5 6" id="KW-0472">Membrane</keyword>
<evidence type="ECO:0000313" key="9">
    <source>
        <dbReference type="Proteomes" id="UP000050398"/>
    </source>
</evidence>
<reference evidence="8 9" key="1">
    <citation type="submission" date="2015-08" db="EMBL/GenBank/DDBJ databases">
        <title>Draft Genome Sequence of Bacillus vietnamensis UCD-SED5.</title>
        <authorList>
            <person name="Lee R.D."/>
            <person name="Jospin G."/>
            <person name="Lang J.M."/>
            <person name="Coil D.A."/>
            <person name="Eisen J.A."/>
        </authorList>
    </citation>
    <scope>NUCLEOTIDE SEQUENCE [LARGE SCALE GENOMIC DNA]</scope>
    <source>
        <strain evidence="8 9">UCD-SED5</strain>
    </source>
</reference>
<dbReference type="PANTHER" id="PTHR43839">
    <property type="entry name" value="OPPC IN A BINDING PROTEIN-DEPENDENT TRANSPORT SYSTEM"/>
    <property type="match status" value="1"/>
</dbReference>
<dbReference type="Pfam" id="PF00528">
    <property type="entry name" value="BPD_transp_1"/>
    <property type="match status" value="1"/>
</dbReference>
<gene>
    <name evidence="8" type="ORF">AM506_14090</name>
</gene>
<dbReference type="GO" id="GO:0005886">
    <property type="term" value="C:plasma membrane"/>
    <property type="evidence" value="ECO:0007669"/>
    <property type="project" value="UniProtKB-SubCell"/>
</dbReference>
<accession>A0A0P6WNL6</accession>
<comment type="subcellular location">
    <subcellularLocation>
        <location evidence="6">Cell membrane</location>
        <topology evidence="6">Multi-pass membrane protein</topology>
    </subcellularLocation>
    <subcellularLocation>
        <location evidence="1">Membrane</location>
        <topology evidence="1">Multi-pass membrane protein</topology>
    </subcellularLocation>
</comment>
<dbReference type="Proteomes" id="UP000050398">
    <property type="component" value="Unassembled WGS sequence"/>
</dbReference>
<feature type="transmembrane region" description="Helical" evidence="6">
    <location>
        <begin position="274"/>
        <end position="298"/>
    </location>
</feature>
<feature type="transmembrane region" description="Helical" evidence="6">
    <location>
        <begin position="12"/>
        <end position="31"/>
    </location>
</feature>
<dbReference type="eggNOG" id="COG1173">
    <property type="taxonomic scope" value="Bacteria"/>
</dbReference>
<organism evidence="8 9">
    <name type="scientific">Rossellomorea vietnamensis</name>
    <dbReference type="NCBI Taxonomy" id="218284"/>
    <lineage>
        <taxon>Bacteria</taxon>
        <taxon>Bacillati</taxon>
        <taxon>Bacillota</taxon>
        <taxon>Bacilli</taxon>
        <taxon>Bacillales</taxon>
        <taxon>Bacillaceae</taxon>
        <taxon>Rossellomorea</taxon>
    </lineage>
</organism>
<name>A0A0P6WNL6_9BACI</name>
<dbReference type="PANTHER" id="PTHR43839:SF3">
    <property type="entry name" value="OLIGOPEPTIDE ABC TRANSPORTER, PERMEASE PROTEIN"/>
    <property type="match status" value="1"/>
</dbReference>
<dbReference type="AlphaFoldDB" id="A0A0P6WNL6"/>
<evidence type="ECO:0000256" key="3">
    <source>
        <dbReference type="ARBA" id="ARBA00022692"/>
    </source>
</evidence>
<keyword evidence="2 6" id="KW-0813">Transport</keyword>
<dbReference type="PROSITE" id="PS50928">
    <property type="entry name" value="ABC_TM1"/>
    <property type="match status" value="1"/>
</dbReference>
<feature type="transmembrane region" description="Helical" evidence="6">
    <location>
        <begin position="115"/>
        <end position="134"/>
    </location>
</feature>
<feature type="transmembrane region" description="Helical" evidence="6">
    <location>
        <begin position="154"/>
        <end position="173"/>
    </location>
</feature>
<dbReference type="CDD" id="cd06261">
    <property type="entry name" value="TM_PBP2"/>
    <property type="match status" value="1"/>
</dbReference>
<proteinExistence type="inferred from homology"/>
<evidence type="ECO:0000256" key="6">
    <source>
        <dbReference type="RuleBase" id="RU363032"/>
    </source>
</evidence>
<dbReference type="InterPro" id="IPR000515">
    <property type="entry name" value="MetI-like"/>
</dbReference>
<evidence type="ECO:0000256" key="5">
    <source>
        <dbReference type="ARBA" id="ARBA00023136"/>
    </source>
</evidence>
<sequence length="336" mass="38528">MKKSVWRNPFFLIGFTFIFVMIVSSFLYSFVWGNEVRRLYFISVDGLVVESSPISPKWLFPFGTDALGLDMLGKIIIGAKYTILTAFVIAVLRVFLSIPLGLILGTFLMKYKKYINGWIDSFHYTPLTILAYFLLEPVLWEPFEGFSTSIVERFIIEILILTILIVPILSALLGNEVSLVYKQEFILSAKTLGAGKWRIIFRHILPSMKEKLVILLGQQFMQTLVIFIHLGLLTLFLGGTDVDYQMVHDPPRSITYEWSGLIGDSFRYLQGAPWIPLTPILFFSVTMLSVSFMIEGYVQATSGQSHYRKKFKAAYRQTKEKKAKELDKSDFQKVNM</sequence>
<evidence type="ECO:0000256" key="2">
    <source>
        <dbReference type="ARBA" id="ARBA00022448"/>
    </source>
</evidence>
<dbReference type="SUPFAM" id="SSF161098">
    <property type="entry name" value="MetI-like"/>
    <property type="match status" value="1"/>
</dbReference>
<evidence type="ECO:0000256" key="1">
    <source>
        <dbReference type="ARBA" id="ARBA00004141"/>
    </source>
</evidence>
<evidence type="ECO:0000313" key="8">
    <source>
        <dbReference type="EMBL" id="KPL59064.1"/>
    </source>
</evidence>
<evidence type="ECO:0000256" key="4">
    <source>
        <dbReference type="ARBA" id="ARBA00022989"/>
    </source>
</evidence>
<dbReference type="Gene3D" id="1.10.3720.10">
    <property type="entry name" value="MetI-like"/>
    <property type="match status" value="1"/>
</dbReference>
<dbReference type="PATRIC" id="fig|218284.4.peg.4575"/>
<feature type="domain" description="ABC transmembrane type-1" evidence="7">
    <location>
        <begin position="83"/>
        <end position="294"/>
    </location>
</feature>
<dbReference type="GO" id="GO:0055085">
    <property type="term" value="P:transmembrane transport"/>
    <property type="evidence" value="ECO:0007669"/>
    <property type="project" value="InterPro"/>
</dbReference>
<feature type="transmembrane region" description="Helical" evidence="6">
    <location>
        <begin position="212"/>
        <end position="237"/>
    </location>
</feature>
<keyword evidence="3 6" id="KW-0812">Transmembrane</keyword>
<keyword evidence="4 6" id="KW-1133">Transmembrane helix</keyword>